<name>A0A9P8VK89_9PEZI</name>
<dbReference type="AlphaFoldDB" id="A0A9P8VK89"/>
<reference evidence="13" key="1">
    <citation type="journal article" date="2021" name="Nat. Commun.">
        <title>Genetic determinants of endophytism in the Arabidopsis root mycobiome.</title>
        <authorList>
            <person name="Mesny F."/>
            <person name="Miyauchi S."/>
            <person name="Thiergart T."/>
            <person name="Pickel B."/>
            <person name="Atanasova L."/>
            <person name="Karlsson M."/>
            <person name="Huettel B."/>
            <person name="Barry K.W."/>
            <person name="Haridas S."/>
            <person name="Chen C."/>
            <person name="Bauer D."/>
            <person name="Andreopoulos W."/>
            <person name="Pangilinan J."/>
            <person name="LaButti K."/>
            <person name="Riley R."/>
            <person name="Lipzen A."/>
            <person name="Clum A."/>
            <person name="Drula E."/>
            <person name="Henrissat B."/>
            <person name="Kohler A."/>
            <person name="Grigoriev I.V."/>
            <person name="Martin F.M."/>
            <person name="Hacquard S."/>
        </authorList>
    </citation>
    <scope>NUCLEOTIDE SEQUENCE</scope>
    <source>
        <strain evidence="13">MPI-SDFR-AT-0117</strain>
    </source>
</reference>
<feature type="active site" description="Charge relay system" evidence="6 7">
    <location>
        <position position="162"/>
    </location>
</feature>
<organism evidence="13 14">
    <name type="scientific">Plectosphaerella plurivora</name>
    <dbReference type="NCBI Taxonomy" id="936078"/>
    <lineage>
        <taxon>Eukaryota</taxon>
        <taxon>Fungi</taxon>
        <taxon>Dikarya</taxon>
        <taxon>Ascomycota</taxon>
        <taxon>Pezizomycotina</taxon>
        <taxon>Sordariomycetes</taxon>
        <taxon>Hypocreomycetidae</taxon>
        <taxon>Glomerellales</taxon>
        <taxon>Plectosphaerellaceae</taxon>
        <taxon>Plectosphaerella</taxon>
    </lineage>
</organism>
<dbReference type="OrthoDB" id="10256524at2759"/>
<dbReference type="PANTHER" id="PTHR43806:SF66">
    <property type="entry name" value="SERIN ENDOPEPTIDASE"/>
    <property type="match status" value="1"/>
</dbReference>
<evidence type="ECO:0000256" key="9">
    <source>
        <dbReference type="SAM" id="MobiDB-lite"/>
    </source>
</evidence>
<feature type="active site" description="Charge relay system" evidence="6 7">
    <location>
        <position position="505"/>
    </location>
</feature>
<dbReference type="PRINTS" id="PR00723">
    <property type="entry name" value="SUBTILISIN"/>
</dbReference>
<dbReference type="Proteomes" id="UP000770015">
    <property type="component" value="Unassembled WGS sequence"/>
</dbReference>
<proteinExistence type="inferred from homology"/>
<dbReference type="Pfam" id="PF00082">
    <property type="entry name" value="Peptidase_S8"/>
    <property type="match status" value="1"/>
</dbReference>
<dbReference type="InterPro" id="IPR023827">
    <property type="entry name" value="Peptidase_S8_Asp-AS"/>
</dbReference>
<evidence type="ECO:0000259" key="11">
    <source>
        <dbReference type="Pfam" id="PF00082"/>
    </source>
</evidence>
<feature type="active site" description="Charge relay system" evidence="6 7">
    <location>
        <position position="195"/>
    </location>
</feature>
<dbReference type="InterPro" id="IPR010435">
    <property type="entry name" value="C5a/SBT2-like_Fn3"/>
</dbReference>
<keyword evidence="4 7" id="KW-0378">Hydrolase</keyword>
<evidence type="ECO:0000313" key="13">
    <source>
        <dbReference type="EMBL" id="KAH6695067.1"/>
    </source>
</evidence>
<dbReference type="SUPFAM" id="SSF52743">
    <property type="entry name" value="Subtilisin-like"/>
    <property type="match status" value="1"/>
</dbReference>
<feature type="domain" description="C5a peptidase/Subtilisin-like protease SBT2-like Fn3-like" evidence="12">
    <location>
        <begin position="585"/>
        <end position="694"/>
    </location>
</feature>
<keyword evidence="2 7" id="KW-0645">Protease</keyword>
<evidence type="ECO:0000256" key="10">
    <source>
        <dbReference type="SAM" id="SignalP"/>
    </source>
</evidence>
<keyword evidence="5 7" id="KW-0720">Serine protease</keyword>
<dbReference type="InterPro" id="IPR015500">
    <property type="entry name" value="Peptidase_S8_subtilisin-rel"/>
</dbReference>
<evidence type="ECO:0000256" key="2">
    <source>
        <dbReference type="ARBA" id="ARBA00022670"/>
    </source>
</evidence>
<evidence type="ECO:0000256" key="8">
    <source>
        <dbReference type="RuleBase" id="RU003355"/>
    </source>
</evidence>
<sequence>MTRWQKLAAALPLLAGAVSADDSFAAARKPLSAPETVPGRFIVELQPLGTGPQARDEAADIKKVVEDINALGYEASVKDDFSTVSDRFQGASVDISNANDSSIEDIERISGVARVWPVETIALNVSFSVGDSPSWNPHAATRADELHARGLTGSGQRVCVVDSGIDVNHPALKGRVAGGRNLVDNNDDLTDCNGHGTFVSSVIVGHDADFKGVAYDAEVAMYKIFACEGTTSNDLVLKGLLAADADGCDIISLSVGSDTGYENAVTSRVASHIAQDRLVIIAAGNSGVMGAYFASSPASGRDVISVGSIEAAQIIGWPAIISSSSGEAYNISYVTADGAKHDADVDVPLDLGDNDGCNLDWDLGTQDTAVLVKRGVCNSRSSYRSVASAGYGYGILFDSYNQGVYYDSELVGYSDELKLFAITAADAGRWAKEQVAAGNTLRLKITKGVTPASFASEVASAGRVSEFTSWGPTFENGFAPLVSAPGGVVYGAFPDGQFAVASGTSFSTPYVAGIAALYYASGNKDRAAFVRRLTSTAIAQPAFNSLDNKVVAEVGPLAQQGAGLIDAAKLFDYTGVLVSAPALVLNDTDNRVSTHTIRIQNTGKTDVVYNITHAPAASLWTRNSVWYSYEYWPRLTPEVGSLSAPETLAVPAGETREFDVTFTAPDISEDAGALWSGKVVLEGDNDEVLAVPYMGVEASTYNWTPLHHGPESYRYDQSTGLLYPVDHGGVAYRPAEYNSPETYFAFRYGTYEFSIDIVGPDWTTDQFTYPPVPGVGRDAWYGSIRVSSAPEMGYFDFPMREVQRFNRGSFVTFISLANGTQIPSGRYRIFSRALRMFGDASKPEDWQLFLSDSFSIQLGDDPVPAEPSTASVSVPVPATSTIAASTVVTDASSTTASASVSSSEPVTSSEPPVSVPGPTTTLTATATPTGLSDAFKLLRLQRLREESNRFSETDGWMELRIQVSLPGPLPQDAVISFGVPEEIVEIAADLPLDTPAGTAGRTEFDEASRLFKINFSDWTTWNKNLEGDFFVFCRFKPEYAATMKRGTYVVEFPTVGRTHQSMVYVTAVDRTDVYNHIYTEPYEDNANLYVADVEVPASLGPWDYIQLETSHTADDDGFICDKSGVYIGAPSCGDLRLRSSIDVTEEAFDICTAKRIRAIVNGTLADNEVVRFKIANLQGVRDDWTVSMTYGLDIQLSNGTMVLLDFKTLLWEKYARMRPYNFNYFAGERAVPIPGRM</sequence>
<evidence type="ECO:0000313" key="14">
    <source>
        <dbReference type="Proteomes" id="UP000770015"/>
    </source>
</evidence>
<dbReference type="PANTHER" id="PTHR43806">
    <property type="entry name" value="PEPTIDASE S8"/>
    <property type="match status" value="1"/>
</dbReference>
<dbReference type="InterPro" id="IPR023828">
    <property type="entry name" value="Peptidase_S8_Ser-AS"/>
</dbReference>
<evidence type="ECO:0000259" key="12">
    <source>
        <dbReference type="Pfam" id="PF06280"/>
    </source>
</evidence>
<feature type="domain" description="Peptidase S8/S53" evidence="11">
    <location>
        <begin position="153"/>
        <end position="562"/>
    </location>
</feature>
<dbReference type="PROSITE" id="PS00136">
    <property type="entry name" value="SUBTILASE_ASP"/>
    <property type="match status" value="1"/>
</dbReference>
<protein>
    <submittedName>
        <fullName evidence="13">Alkaline elastase YaB</fullName>
    </submittedName>
</protein>
<feature type="region of interest" description="Disordered" evidence="9">
    <location>
        <begin position="896"/>
        <end position="926"/>
    </location>
</feature>
<dbReference type="GO" id="GO:0004252">
    <property type="term" value="F:serine-type endopeptidase activity"/>
    <property type="evidence" value="ECO:0007669"/>
    <property type="project" value="UniProtKB-UniRule"/>
</dbReference>
<dbReference type="PROSITE" id="PS00137">
    <property type="entry name" value="SUBTILASE_HIS"/>
    <property type="match status" value="1"/>
</dbReference>
<evidence type="ECO:0000256" key="6">
    <source>
        <dbReference type="PIRSR" id="PIRSR615500-1"/>
    </source>
</evidence>
<feature type="chain" id="PRO_5040260428" evidence="10">
    <location>
        <begin position="21"/>
        <end position="1237"/>
    </location>
</feature>
<comment type="similarity">
    <text evidence="1 7 8">Belongs to the peptidase S8 family.</text>
</comment>
<dbReference type="Gene3D" id="3.40.50.200">
    <property type="entry name" value="Peptidase S8/S53 domain"/>
    <property type="match status" value="2"/>
</dbReference>
<dbReference type="Pfam" id="PF06280">
    <property type="entry name" value="fn3_5"/>
    <property type="match status" value="1"/>
</dbReference>
<keyword evidence="3 10" id="KW-0732">Signal</keyword>
<dbReference type="EMBL" id="JAGSXJ010000002">
    <property type="protein sequence ID" value="KAH6695067.1"/>
    <property type="molecule type" value="Genomic_DNA"/>
</dbReference>
<dbReference type="GO" id="GO:0016020">
    <property type="term" value="C:membrane"/>
    <property type="evidence" value="ECO:0007669"/>
    <property type="project" value="InterPro"/>
</dbReference>
<keyword evidence="14" id="KW-1185">Reference proteome</keyword>
<gene>
    <name evidence="13" type="ORF">F5X68DRAFT_197865</name>
</gene>
<evidence type="ECO:0000256" key="5">
    <source>
        <dbReference type="ARBA" id="ARBA00022825"/>
    </source>
</evidence>
<evidence type="ECO:0000256" key="7">
    <source>
        <dbReference type="PROSITE-ProRule" id="PRU01240"/>
    </source>
</evidence>
<dbReference type="PROSITE" id="PS00138">
    <property type="entry name" value="SUBTILASE_SER"/>
    <property type="match status" value="1"/>
</dbReference>
<accession>A0A9P8VK89</accession>
<comment type="caution">
    <text evidence="13">The sequence shown here is derived from an EMBL/GenBank/DDBJ whole genome shotgun (WGS) entry which is preliminary data.</text>
</comment>
<dbReference type="GO" id="GO:0006508">
    <property type="term" value="P:proteolysis"/>
    <property type="evidence" value="ECO:0007669"/>
    <property type="project" value="UniProtKB-KW"/>
</dbReference>
<evidence type="ECO:0000256" key="3">
    <source>
        <dbReference type="ARBA" id="ARBA00022729"/>
    </source>
</evidence>
<dbReference type="InterPro" id="IPR036852">
    <property type="entry name" value="Peptidase_S8/S53_dom_sf"/>
</dbReference>
<feature type="signal peptide" evidence="10">
    <location>
        <begin position="1"/>
        <end position="20"/>
    </location>
</feature>
<dbReference type="InterPro" id="IPR022398">
    <property type="entry name" value="Peptidase_S8_His-AS"/>
</dbReference>
<evidence type="ECO:0000256" key="4">
    <source>
        <dbReference type="ARBA" id="ARBA00022801"/>
    </source>
</evidence>
<dbReference type="InterPro" id="IPR050131">
    <property type="entry name" value="Peptidase_S8_subtilisin-like"/>
</dbReference>
<dbReference type="PROSITE" id="PS51892">
    <property type="entry name" value="SUBTILASE"/>
    <property type="match status" value="1"/>
</dbReference>
<evidence type="ECO:0000256" key="1">
    <source>
        <dbReference type="ARBA" id="ARBA00011073"/>
    </source>
</evidence>
<dbReference type="InterPro" id="IPR000209">
    <property type="entry name" value="Peptidase_S8/S53_dom"/>
</dbReference>